<organism evidence="1 2">
    <name type="scientific">Streptomyces phage Celeste</name>
    <dbReference type="NCBI Taxonomy" id="2024288"/>
    <lineage>
        <taxon>Viruses</taxon>
        <taxon>Duplodnaviria</taxon>
        <taxon>Heunggongvirae</taxon>
        <taxon>Uroviricota</taxon>
        <taxon>Caudoviricetes</taxon>
        <taxon>Arquatrovirinae</taxon>
        <taxon>Likavirus</taxon>
        <taxon>Likavirus zemlya</taxon>
    </lineage>
</organism>
<gene>
    <name evidence="1" type="ORF">SEA_CELESTE_23</name>
</gene>
<protein>
    <submittedName>
        <fullName evidence="1">Uncharacterized protein</fullName>
    </submittedName>
</protein>
<evidence type="ECO:0000313" key="2">
    <source>
        <dbReference type="Proteomes" id="UP000224408"/>
    </source>
</evidence>
<proteinExistence type="predicted"/>
<evidence type="ECO:0000313" key="1">
    <source>
        <dbReference type="EMBL" id="ATE85051.1"/>
    </source>
</evidence>
<dbReference type="Proteomes" id="UP000224408">
    <property type="component" value="Segment"/>
</dbReference>
<sequence length="137" mass="14646">MGLSIYPPPMVNRPWTAFTPQVFSSDNLTTPVSSTPGAGACRWKYLDRTTILAHCEVTINAATNGVHITLPVTAAYRQNNCGTLMLYGTGTPTDQCGMAFMSAQLNHVIVTAATTGYRNAAAGNTARYTVIYEIAPV</sequence>
<accession>A0A291AVL9</accession>
<dbReference type="EMBL" id="MF541405">
    <property type="protein sequence ID" value="ATE85051.1"/>
    <property type="molecule type" value="Genomic_DNA"/>
</dbReference>
<name>A0A291AVL9_9CAUD</name>
<reference evidence="1 2" key="1">
    <citation type="submission" date="2017-07" db="EMBL/GenBank/DDBJ databases">
        <authorList>
            <person name="Garcia A."/>
            <person name="Furgeson L."/>
            <person name="Delwel I."/>
            <person name="Layton S."/>
            <person name="Nayek S."/>
            <person name="Bhuiyan S."/>
            <person name="Layton S.R."/>
            <person name="Lamson-Kim T."/>
            <person name="Hughes L.E."/>
            <person name="Garlena R.A."/>
            <person name="Russell D.A."/>
            <person name="Pope W.H."/>
            <person name="Jacobs-Sera D."/>
            <person name="Hendrix R.W."/>
            <person name="Hatfull G.F."/>
        </authorList>
    </citation>
    <scope>NUCLEOTIDE SEQUENCE [LARGE SCALE GENOMIC DNA]</scope>
</reference>